<feature type="domain" description="Amidohydrolase-related" evidence="2">
    <location>
        <begin position="46"/>
        <end position="348"/>
    </location>
</feature>
<reference evidence="3 4" key="1">
    <citation type="submission" date="2018-09" db="EMBL/GenBank/DDBJ databases">
        <title>Complete genome sequence of Cupriavidus oxalaticus T2, a bacterium capable of phenol tolerance and degradation.</title>
        <authorList>
            <person name="Yan J."/>
        </authorList>
    </citation>
    <scope>NUCLEOTIDE SEQUENCE [LARGE SCALE GENOMIC DNA]</scope>
    <source>
        <strain evidence="3 4">T2</strain>
    </source>
</reference>
<dbReference type="AlphaFoldDB" id="A0A5P3VD89"/>
<organism evidence="3 4">
    <name type="scientific">Cupriavidus oxalaticus</name>
    <dbReference type="NCBI Taxonomy" id="96344"/>
    <lineage>
        <taxon>Bacteria</taxon>
        <taxon>Pseudomonadati</taxon>
        <taxon>Pseudomonadota</taxon>
        <taxon>Betaproteobacteria</taxon>
        <taxon>Burkholderiales</taxon>
        <taxon>Burkholderiaceae</taxon>
        <taxon>Cupriavidus</taxon>
    </lineage>
</organism>
<dbReference type="Gene3D" id="3.20.20.140">
    <property type="entry name" value="Metal-dependent hydrolases"/>
    <property type="match status" value="1"/>
</dbReference>
<dbReference type="SUPFAM" id="SSF51556">
    <property type="entry name" value="Metallo-dependent hydrolases"/>
    <property type="match status" value="1"/>
</dbReference>
<evidence type="ECO:0000313" key="3">
    <source>
        <dbReference type="EMBL" id="QEZ44346.1"/>
    </source>
</evidence>
<dbReference type="InterPro" id="IPR032466">
    <property type="entry name" value="Metal_Hydrolase"/>
</dbReference>
<dbReference type="PROSITE" id="PS51318">
    <property type="entry name" value="TAT"/>
    <property type="match status" value="1"/>
</dbReference>
<gene>
    <name evidence="3" type="ORF">D2917_08975</name>
</gene>
<proteinExistence type="predicted"/>
<dbReference type="Proteomes" id="UP000325743">
    <property type="component" value="Chromosome 1"/>
</dbReference>
<dbReference type="GO" id="GO:0019748">
    <property type="term" value="P:secondary metabolic process"/>
    <property type="evidence" value="ECO:0007669"/>
    <property type="project" value="TreeGrafter"/>
</dbReference>
<dbReference type="EMBL" id="CP032518">
    <property type="protein sequence ID" value="QEZ44346.1"/>
    <property type="molecule type" value="Genomic_DNA"/>
</dbReference>
<accession>A0A5P3VD89</accession>
<dbReference type="InterPro" id="IPR006680">
    <property type="entry name" value="Amidohydro-rel"/>
</dbReference>
<dbReference type="GO" id="GO:0016787">
    <property type="term" value="F:hydrolase activity"/>
    <property type="evidence" value="ECO:0007669"/>
    <property type="project" value="UniProtKB-KW"/>
</dbReference>
<evidence type="ECO:0000259" key="2">
    <source>
        <dbReference type="Pfam" id="PF04909"/>
    </source>
</evidence>
<dbReference type="InterPro" id="IPR006311">
    <property type="entry name" value="TAT_signal"/>
</dbReference>
<evidence type="ECO:0000256" key="1">
    <source>
        <dbReference type="ARBA" id="ARBA00023239"/>
    </source>
</evidence>
<dbReference type="GO" id="GO:0005737">
    <property type="term" value="C:cytoplasm"/>
    <property type="evidence" value="ECO:0007669"/>
    <property type="project" value="TreeGrafter"/>
</dbReference>
<dbReference type="GO" id="GO:0016831">
    <property type="term" value="F:carboxy-lyase activity"/>
    <property type="evidence" value="ECO:0007669"/>
    <property type="project" value="InterPro"/>
</dbReference>
<dbReference type="Pfam" id="PF04909">
    <property type="entry name" value="Amidohydro_2"/>
    <property type="match status" value="1"/>
</dbReference>
<protein>
    <submittedName>
        <fullName evidence="3">Amidohydrolase</fullName>
    </submittedName>
</protein>
<keyword evidence="3" id="KW-0378">Hydrolase</keyword>
<dbReference type="PANTHER" id="PTHR21240">
    <property type="entry name" value="2-AMINO-3-CARBOXYLMUCONATE-6-SEMIALDEHYDE DECARBOXYLASE"/>
    <property type="match status" value="1"/>
</dbReference>
<sequence length="363" mass="40186">MHTHCHHEACQSRRHFLGSLGALAGAALMPTGLARAQAVGPGGGRIDFHHHYFSPAWVKLVESKHAIKPVLGFDQFRTWTIAKDLEAMDRGNVEKAFLSVTQPGVWFGDVEEARRAARDMNDFAATMKSDHKSRYGQFAVLPLPDIDATLKEIEYAFDTLKAEGVGLLSSYGDKWLGDKSFWPVWEELNRRKAVVYIHATAPGCCTWEFQPGILPTFVELGSDLARAMVSLVHGGTAKATPDIKYIWSHGGGSIWAQRFLVGETAASLAREAPADSRLYQFRRFYYDTAAAADAIHMGILKMIVPPTQIVFGSDYPWVEPAKIVTGLEASGLSPQVLQAVYRDNAFRVMPQLREQLAAATRRN</sequence>
<keyword evidence="1" id="KW-0456">Lyase</keyword>
<evidence type="ECO:0000313" key="4">
    <source>
        <dbReference type="Proteomes" id="UP000325743"/>
    </source>
</evidence>
<dbReference type="RefSeq" id="WP_151070356.1">
    <property type="nucleotide sequence ID" value="NZ_CP032518.1"/>
</dbReference>
<dbReference type="PANTHER" id="PTHR21240:SF28">
    <property type="entry name" value="ISO-OROTATE DECARBOXYLASE (EUROFUNG)"/>
    <property type="match status" value="1"/>
</dbReference>
<dbReference type="InterPro" id="IPR032465">
    <property type="entry name" value="ACMSD"/>
</dbReference>
<name>A0A5P3VD89_9BURK</name>